<sequence length="92" mass="10282">MCLFTMLLQPRYQNAFPSSFKELKVVGFRYGSVINTLNLTFDSNSVPNNIQIASVLINAAPYVTGFDIEGISITVNNIPCAFPDRNYNKKNT</sequence>
<gene>
    <name evidence="1" type="ORF">EXN66_Car013632</name>
</gene>
<dbReference type="Proteomes" id="UP000503349">
    <property type="component" value="Chromosome 13"/>
</dbReference>
<name>A0A6G1Q5Q5_CHAAH</name>
<reference evidence="2" key="2">
    <citation type="submission" date="2019-02" db="EMBL/GenBank/DDBJ databases">
        <title>Opniocepnalus argus Var Kimnra genome.</title>
        <authorList>
            <person name="Zhou C."/>
            <person name="Xiao S."/>
        </authorList>
    </citation>
    <scope>NUCLEOTIDE SEQUENCE [LARGE SCALE GENOMIC DNA]</scope>
</reference>
<keyword evidence="2" id="KW-1185">Reference proteome</keyword>
<accession>A0A6G1Q5Q5</accession>
<protein>
    <submittedName>
        <fullName evidence="1">Uncharacterized protein</fullName>
    </submittedName>
</protein>
<organism evidence="1 2">
    <name type="scientific">Channa argus</name>
    <name type="common">Northern snakehead</name>
    <name type="synonym">Ophicephalus argus</name>
    <dbReference type="NCBI Taxonomy" id="215402"/>
    <lineage>
        <taxon>Eukaryota</taxon>
        <taxon>Metazoa</taxon>
        <taxon>Chordata</taxon>
        <taxon>Craniata</taxon>
        <taxon>Vertebrata</taxon>
        <taxon>Euteleostomi</taxon>
        <taxon>Actinopterygii</taxon>
        <taxon>Neopterygii</taxon>
        <taxon>Teleostei</taxon>
        <taxon>Neoteleostei</taxon>
        <taxon>Acanthomorphata</taxon>
        <taxon>Anabantaria</taxon>
        <taxon>Anabantiformes</taxon>
        <taxon>Channoidei</taxon>
        <taxon>Channidae</taxon>
        <taxon>Channa</taxon>
    </lineage>
</organism>
<evidence type="ECO:0000313" key="2">
    <source>
        <dbReference type="Proteomes" id="UP000503349"/>
    </source>
</evidence>
<dbReference type="AlphaFoldDB" id="A0A6G1Q5Q5"/>
<proteinExistence type="predicted"/>
<evidence type="ECO:0000313" key="1">
    <source>
        <dbReference type="EMBL" id="KAF3697951.1"/>
    </source>
</evidence>
<reference evidence="1 2" key="1">
    <citation type="submission" date="2019-02" db="EMBL/GenBank/DDBJ databases">
        <title>Opniocepnalus argus genome.</title>
        <authorList>
            <person name="Zhou C."/>
            <person name="Xiao S."/>
        </authorList>
    </citation>
    <scope>NUCLEOTIDE SEQUENCE [LARGE SCALE GENOMIC DNA]</scope>
    <source>
        <strain evidence="1">OARG1902GOOAL</strain>
        <tissue evidence="1">Muscle</tissue>
    </source>
</reference>
<dbReference type="EMBL" id="CM015724">
    <property type="protein sequence ID" value="KAF3697951.1"/>
    <property type="molecule type" value="Genomic_DNA"/>
</dbReference>